<protein>
    <recommendedName>
        <fullName evidence="3">Type II toxin-antitoxin system mRNA interferase toxin, RelE/StbE family</fullName>
    </recommendedName>
</protein>
<accession>A0A2M8KSG6</accession>
<comment type="caution">
    <text evidence="1">The sequence shown here is derived from an EMBL/GenBank/DDBJ whole genome shotgun (WGS) entry which is preliminary data.</text>
</comment>
<sequence>MKTYFSKKFIHSYQKLTNKNTTLKDKIKKTLTIFKENPNHPSLRLHKLQGKRITDWSISVNNAVRIIFVYVASGVLFIDVGYHDIY</sequence>
<dbReference type="SUPFAM" id="SSF143011">
    <property type="entry name" value="RelE-like"/>
    <property type="match status" value="1"/>
</dbReference>
<dbReference type="Proteomes" id="UP000229554">
    <property type="component" value="Unassembled WGS sequence"/>
</dbReference>
<evidence type="ECO:0000313" key="2">
    <source>
        <dbReference type="Proteomes" id="UP000229554"/>
    </source>
</evidence>
<name>A0A2M8KSG6_9BACT</name>
<gene>
    <name evidence="1" type="ORF">COU88_02680</name>
</gene>
<dbReference type="Gene3D" id="3.30.2310.20">
    <property type="entry name" value="RelE-like"/>
    <property type="match status" value="1"/>
</dbReference>
<reference evidence="2" key="1">
    <citation type="submission" date="2017-09" db="EMBL/GenBank/DDBJ databases">
        <title>Depth-based differentiation of microbial function through sediment-hosted aquifers and enrichment of novel symbionts in the deep terrestrial subsurface.</title>
        <authorList>
            <person name="Probst A.J."/>
            <person name="Ladd B."/>
            <person name="Jarett J.K."/>
            <person name="Geller-Mcgrath D.E."/>
            <person name="Sieber C.M.K."/>
            <person name="Emerson J.B."/>
            <person name="Anantharaman K."/>
            <person name="Thomas B.C."/>
            <person name="Malmstrom R."/>
            <person name="Stieglmeier M."/>
            <person name="Klingl A."/>
            <person name="Woyke T."/>
            <person name="Ryan C.M."/>
            <person name="Banfield J.F."/>
        </authorList>
    </citation>
    <scope>NUCLEOTIDE SEQUENCE [LARGE SCALE GENOMIC DNA]</scope>
</reference>
<dbReference type="InterPro" id="IPR035093">
    <property type="entry name" value="RelE/ParE_toxin_dom_sf"/>
</dbReference>
<evidence type="ECO:0000313" key="1">
    <source>
        <dbReference type="EMBL" id="PJE62867.1"/>
    </source>
</evidence>
<dbReference type="AlphaFoldDB" id="A0A2M8KSG6"/>
<evidence type="ECO:0008006" key="3">
    <source>
        <dbReference type="Google" id="ProtNLM"/>
    </source>
</evidence>
<proteinExistence type="predicted"/>
<dbReference type="EMBL" id="PFED01000113">
    <property type="protein sequence ID" value="PJE62867.1"/>
    <property type="molecule type" value="Genomic_DNA"/>
</dbReference>
<organism evidence="1 2">
    <name type="scientific">Candidatus Roizmanbacteria bacterium CG10_big_fil_rev_8_21_14_0_10_39_6</name>
    <dbReference type="NCBI Taxonomy" id="1974853"/>
    <lineage>
        <taxon>Bacteria</taxon>
        <taxon>Candidatus Roizmaniibacteriota</taxon>
    </lineage>
</organism>